<organism evidence="3">
    <name type="scientific">Acromyrmex echinatior</name>
    <name type="common">Panamanian leafcutter ant</name>
    <name type="synonym">Acromyrmex octospinosus echinatior</name>
    <dbReference type="NCBI Taxonomy" id="103372"/>
    <lineage>
        <taxon>Eukaryota</taxon>
        <taxon>Metazoa</taxon>
        <taxon>Ecdysozoa</taxon>
        <taxon>Arthropoda</taxon>
        <taxon>Hexapoda</taxon>
        <taxon>Insecta</taxon>
        <taxon>Pterygota</taxon>
        <taxon>Neoptera</taxon>
        <taxon>Endopterygota</taxon>
        <taxon>Hymenoptera</taxon>
        <taxon>Apocrita</taxon>
        <taxon>Aculeata</taxon>
        <taxon>Formicoidea</taxon>
        <taxon>Formicidae</taxon>
        <taxon>Myrmicinae</taxon>
        <taxon>Acromyrmex</taxon>
    </lineage>
</organism>
<feature type="region of interest" description="Disordered" evidence="1">
    <location>
        <begin position="123"/>
        <end position="173"/>
    </location>
</feature>
<evidence type="ECO:0000313" key="2">
    <source>
        <dbReference type="EMBL" id="EGI69317.1"/>
    </source>
</evidence>
<accession>F4W900</accession>
<reference evidence="2" key="1">
    <citation type="submission" date="2011-02" db="EMBL/GenBank/DDBJ databases">
        <title>The genome of the leaf-cutting ant Acromyrmex echinatior suggests key adaptations to social evolution and fungus farming.</title>
        <authorList>
            <person name="Nygaard S."/>
            <person name="Zhang G."/>
        </authorList>
    </citation>
    <scope>NUCLEOTIDE SEQUENCE</scope>
</reference>
<protein>
    <submittedName>
        <fullName evidence="2">Uncharacterized protein</fullName>
    </submittedName>
</protein>
<dbReference type="EMBL" id="GL887994">
    <property type="protein sequence ID" value="EGI69317.1"/>
    <property type="molecule type" value="Genomic_DNA"/>
</dbReference>
<dbReference type="AlphaFoldDB" id="F4W900"/>
<keyword evidence="3" id="KW-1185">Reference proteome</keyword>
<dbReference type="InParanoid" id="F4W900"/>
<sequence>MSFSRKEKRQGSAQLDCKANRAPGGKIHCGMRWDALGCVGIAVTRHMNVRDMGRRKEQPVEIIALIVAERISSAARLRMTLESFVDCEREDEPRWRIISDSRCLALAFLATVAKSLRGNSCMGNGREKAGLRRRKNEEKRSEKEDKKRSAELSKMASLLTKKKRGGEGRIQPV</sequence>
<evidence type="ECO:0000256" key="1">
    <source>
        <dbReference type="SAM" id="MobiDB-lite"/>
    </source>
</evidence>
<gene>
    <name evidence="2" type="ORF">G5I_01946</name>
</gene>
<proteinExistence type="predicted"/>
<feature type="compositionally biased region" description="Basic and acidic residues" evidence="1">
    <location>
        <begin position="125"/>
        <end position="151"/>
    </location>
</feature>
<dbReference type="Proteomes" id="UP000007755">
    <property type="component" value="Unassembled WGS sequence"/>
</dbReference>
<evidence type="ECO:0000313" key="3">
    <source>
        <dbReference type="Proteomes" id="UP000007755"/>
    </source>
</evidence>
<name>F4W900_ACREC</name>